<dbReference type="SMART" id="SM00490">
    <property type="entry name" value="HELICc"/>
    <property type="match status" value="1"/>
</dbReference>
<dbReference type="InterPro" id="IPR038718">
    <property type="entry name" value="SNF2-like_sf"/>
</dbReference>
<feature type="compositionally biased region" description="Low complexity" evidence="13">
    <location>
        <begin position="1185"/>
        <end position="1197"/>
    </location>
</feature>
<dbReference type="GO" id="GO:0003682">
    <property type="term" value="F:chromatin binding"/>
    <property type="evidence" value="ECO:0007669"/>
    <property type="project" value="TreeGrafter"/>
</dbReference>
<dbReference type="Gene3D" id="2.40.50.40">
    <property type="match status" value="2"/>
</dbReference>
<dbReference type="SMART" id="SM01146">
    <property type="entry name" value="DUF1086"/>
    <property type="match status" value="1"/>
</dbReference>
<dbReference type="SMART" id="SM00298">
    <property type="entry name" value="CHROMO"/>
    <property type="match status" value="2"/>
</dbReference>
<evidence type="ECO:0000256" key="12">
    <source>
        <dbReference type="PROSITE-ProRule" id="PRU00146"/>
    </source>
</evidence>
<feature type="region of interest" description="Disordered" evidence="13">
    <location>
        <begin position="207"/>
        <end position="271"/>
    </location>
</feature>
<keyword evidence="7" id="KW-0862">Zinc</keyword>
<dbReference type="PROSITE" id="PS00598">
    <property type="entry name" value="CHROMO_1"/>
    <property type="match status" value="1"/>
</dbReference>
<dbReference type="InterPro" id="IPR019786">
    <property type="entry name" value="Zinc_finger_PHD-type_CS"/>
</dbReference>
<evidence type="ECO:0000259" key="14">
    <source>
        <dbReference type="PROSITE" id="PS50013"/>
    </source>
</evidence>
<dbReference type="Pfam" id="PF06465">
    <property type="entry name" value="DUF1087"/>
    <property type="match status" value="1"/>
</dbReference>
<evidence type="ECO:0000259" key="15">
    <source>
        <dbReference type="PROSITE" id="PS50016"/>
    </source>
</evidence>
<dbReference type="GO" id="GO:0005524">
    <property type="term" value="F:ATP binding"/>
    <property type="evidence" value="ECO:0007669"/>
    <property type="project" value="UniProtKB-KW"/>
</dbReference>
<sequence length="1557" mass="169852">MASDDSGPAAPKKRGRLRKKPLELDALDTALEQPRKRQKASRASSEVAGAGRRRAGPVTYAEDAATDGTASGDGSTSQSEDEELEPGDLNDECCTACGSSEDYDSLLCCEICPCVYHLHCLDPPLLAVPKGDWFCPRCTRLLELENLERILAMRTRSAEAIAAEAAAATGKGAAKSATSSKAAATKDSNSNSVAAAIRASIATIRSVVNSPTHGQTAPPDAPETSAREGADGSTPASPAAAKPAGAMGPAAIGTPSKSASAADALPPALLPGDKPGQVVREFHVKWKGRSYMHCSWVRESDLELLGRRLPGVRAKWVNFLRKDNQAGQANDHADESDVGDWVWGVHRNWLLVDRVVASREKRGSGMQYLVKWKDLGYDECTWEDEADLRAFRAEIDRFKSRQEPIATQLADRRASHAQAGPSTTSGPPPRRSARGKKEGERRFSGTPDFLTGGSLHPYQLEGLNWLFFAWEQRKHVILADEMGLGKTIQAIAFMAALKQEHVPRPHLVVVPLSTLPNWEREFATWAPQLNVVTFAGNQAARDTIKQYEFLVSAQAPPGKGKGSRAADHQARIKFHVLLTSYEMALAEISELRRLHWETLIVDEGHRLKNSSSRLFTALHDLRAVQRTLLTGTPLQNNLGELFMLLHFLDASKFGSQEEFQQEFADISHGEQVTRLHQLLSPHLLRRTKKDVLKQLPPKREQIVRVELSALQKEYYRGILTKNFPNLAAGRAQTSRLKNVMMELRKCCNHPYLFEGAEPHIADPQKALAELVEASGKLALLDKMMAKMKECGHRVLIYSQFTRLLDILEDWLVGRRWGYQRIDGTIASADRQARIDAFNTHPADNFCFLLSTRAGGLGINLATADTVIIYDSDWNPHNDLQAQARAHRLGQQRGVMIYRLVTRATIEERMMQQTKKKMVLEHLVVQKMGAASDLRQDELDDLLRYGAAELFADAASRQLLVATHPSAGDADKASLEGGAAATAVATQGAGGDAGKPNAVIRTAEREQQEGRTGGDARRIVYDDAAIERLLDRSDLLHQPPDQEEEKEGDLMKAFKVANFEFMEDEADQNGTGKDGEAEDAGVPPPDTSKTSASFWGELLKDKFAELEEAETSALGKGKRERKQVNYQDPSLPVAAGAADEATSDKEDTSFSASHTASASSEEGSGSDSEASAGGRRGRKRLRRDSSLAAAGGAAPALPPLLRSHGSQLHILGFTSAHRDLFIKTLMRFGLGPARPDGGFTWDRYKPLFPRMPAGQVEAYGRLLLQHLNTPEPQDGVPKAALLQGNKSEDVLIRLATLHLILHKLQETEGKDPATFTAGPAGWRRLAATRVWAPEQDRKLLQGVRRRGYGRWRDILTDPELGLEPVRKMHLWIKQRLLAVVEALRAEYCSNGTPADGVATIESAKAGQSRDPRTLAQAASGNAAPQQAGPAARPNGAAGQSDAVNAAKLVADYQRMLVLTRKVREEALAIASNPQATVGMVINAGNMFRADLLKLEELARAMMHSASFLYKPPPMPDAVQAAQPTAGPSAPGRVPSGISQTRMEARQMPQGRGAESSER</sequence>
<evidence type="ECO:0000313" key="19">
    <source>
        <dbReference type="Proteomes" id="UP001489004"/>
    </source>
</evidence>
<feature type="compositionally biased region" description="Low complexity" evidence="13">
    <location>
        <begin position="1414"/>
        <end position="1437"/>
    </location>
</feature>
<feature type="region of interest" description="Disordered" evidence="13">
    <location>
        <begin position="1064"/>
        <end position="1091"/>
    </location>
</feature>
<dbReference type="SUPFAM" id="SSF52540">
    <property type="entry name" value="P-loop containing nucleoside triphosphate hydrolases"/>
    <property type="match status" value="2"/>
</dbReference>
<dbReference type="InterPro" id="IPR011011">
    <property type="entry name" value="Znf_FYVE_PHD"/>
</dbReference>
<feature type="domain" description="PHD-type" evidence="15">
    <location>
        <begin position="91"/>
        <end position="141"/>
    </location>
</feature>
<evidence type="ECO:0000256" key="4">
    <source>
        <dbReference type="ARBA" id="ARBA00022741"/>
    </source>
</evidence>
<evidence type="ECO:0000256" key="9">
    <source>
        <dbReference type="ARBA" id="ARBA00023015"/>
    </source>
</evidence>
<keyword evidence="3" id="KW-0677">Repeat</keyword>
<dbReference type="Pfam" id="PF00385">
    <property type="entry name" value="Chromo"/>
    <property type="match status" value="1"/>
</dbReference>
<dbReference type="Gene3D" id="3.30.40.10">
    <property type="entry name" value="Zinc/RING finger domain, C3HC4 (zinc finger)"/>
    <property type="match status" value="1"/>
</dbReference>
<evidence type="ECO:0000256" key="2">
    <source>
        <dbReference type="ARBA" id="ARBA00022723"/>
    </source>
</evidence>
<feature type="region of interest" description="Disordered" evidence="13">
    <location>
        <begin position="1513"/>
        <end position="1557"/>
    </location>
</feature>
<dbReference type="Gene3D" id="3.40.50.10810">
    <property type="entry name" value="Tandem AAA-ATPase domain"/>
    <property type="match status" value="1"/>
</dbReference>
<comment type="caution">
    <text evidence="18">The sequence shown here is derived from an EMBL/GenBank/DDBJ whole genome shotgun (WGS) entry which is preliminary data.</text>
</comment>
<dbReference type="Pfam" id="PF00628">
    <property type="entry name" value="PHD"/>
    <property type="match status" value="1"/>
</dbReference>
<dbReference type="SMART" id="SM00249">
    <property type="entry name" value="PHD"/>
    <property type="match status" value="1"/>
</dbReference>
<dbReference type="CDD" id="cd18659">
    <property type="entry name" value="CD2_tandem"/>
    <property type="match status" value="1"/>
</dbReference>
<feature type="compositionally biased region" description="Acidic residues" evidence="13">
    <location>
        <begin position="79"/>
        <end position="88"/>
    </location>
</feature>
<dbReference type="InterPro" id="IPR049730">
    <property type="entry name" value="SNF2/RAD54-like_C"/>
</dbReference>
<dbReference type="InterPro" id="IPR000953">
    <property type="entry name" value="Chromo/chromo_shadow_dom"/>
</dbReference>
<feature type="compositionally biased region" description="Low complexity" evidence="13">
    <location>
        <begin position="1148"/>
        <end position="1172"/>
    </location>
</feature>
<evidence type="ECO:0000259" key="16">
    <source>
        <dbReference type="PROSITE" id="PS51192"/>
    </source>
</evidence>
<proteinExistence type="predicted"/>
<keyword evidence="5 12" id="KW-0863">Zinc-finger</keyword>
<feature type="domain" description="Chromo" evidence="14">
    <location>
        <begin position="350"/>
        <end position="410"/>
    </location>
</feature>
<dbReference type="Pfam" id="PF00271">
    <property type="entry name" value="Helicase_C"/>
    <property type="match status" value="1"/>
</dbReference>
<dbReference type="CDD" id="cd18793">
    <property type="entry name" value="SF2_C_SNF"/>
    <property type="match status" value="1"/>
</dbReference>
<dbReference type="Pfam" id="PF06461">
    <property type="entry name" value="CHDII_SANT-like"/>
    <property type="match status" value="1"/>
</dbReference>
<comment type="subcellular location">
    <subcellularLocation>
        <location evidence="1">Nucleus</location>
    </subcellularLocation>
</comment>
<reference evidence="18 19" key="1">
    <citation type="journal article" date="2024" name="Nat. Commun.">
        <title>Phylogenomics reveals the evolutionary origins of lichenization in chlorophyte algae.</title>
        <authorList>
            <person name="Puginier C."/>
            <person name="Libourel C."/>
            <person name="Otte J."/>
            <person name="Skaloud P."/>
            <person name="Haon M."/>
            <person name="Grisel S."/>
            <person name="Petersen M."/>
            <person name="Berrin J.G."/>
            <person name="Delaux P.M."/>
            <person name="Dal Grande F."/>
            <person name="Keller J."/>
        </authorList>
    </citation>
    <scope>NUCLEOTIDE SEQUENCE [LARGE SCALE GENOMIC DNA]</scope>
    <source>
        <strain evidence="18 19">SAG 2043</strain>
    </source>
</reference>
<evidence type="ECO:0000256" key="6">
    <source>
        <dbReference type="ARBA" id="ARBA00022801"/>
    </source>
</evidence>
<dbReference type="Gene3D" id="3.40.50.300">
    <property type="entry name" value="P-loop containing nucleotide triphosphate hydrolases"/>
    <property type="match status" value="1"/>
</dbReference>
<feature type="domain" description="Helicase ATP-binding" evidence="16">
    <location>
        <begin position="467"/>
        <end position="651"/>
    </location>
</feature>
<dbReference type="SUPFAM" id="SSF54160">
    <property type="entry name" value="Chromo domain-like"/>
    <property type="match status" value="2"/>
</dbReference>
<evidence type="ECO:0000256" key="13">
    <source>
        <dbReference type="SAM" id="MobiDB-lite"/>
    </source>
</evidence>
<feature type="region of interest" description="Disordered" evidence="13">
    <location>
        <begin position="168"/>
        <end position="188"/>
    </location>
</feature>
<dbReference type="GO" id="GO:0140658">
    <property type="term" value="F:ATP-dependent chromatin remodeler activity"/>
    <property type="evidence" value="ECO:0007669"/>
    <property type="project" value="TreeGrafter"/>
</dbReference>
<dbReference type="GO" id="GO:0008270">
    <property type="term" value="F:zinc ion binding"/>
    <property type="evidence" value="ECO:0007669"/>
    <property type="project" value="UniProtKB-KW"/>
</dbReference>
<feature type="region of interest" description="Disordered" evidence="13">
    <location>
        <begin position="1110"/>
        <end position="1197"/>
    </location>
</feature>
<dbReference type="PROSITE" id="PS50016">
    <property type="entry name" value="ZF_PHD_2"/>
    <property type="match status" value="1"/>
</dbReference>
<keyword evidence="8" id="KW-0067">ATP-binding</keyword>
<keyword evidence="4" id="KW-0547">Nucleotide-binding</keyword>
<dbReference type="SMART" id="SM01147">
    <property type="entry name" value="DUF1087"/>
    <property type="match status" value="1"/>
</dbReference>
<dbReference type="InterPro" id="IPR001650">
    <property type="entry name" value="Helicase_C-like"/>
</dbReference>
<dbReference type="GO" id="GO:0005634">
    <property type="term" value="C:nucleus"/>
    <property type="evidence" value="ECO:0007669"/>
    <property type="project" value="UniProtKB-SubCell"/>
</dbReference>
<protein>
    <submittedName>
        <fullName evidence="18">Uncharacterized protein</fullName>
    </submittedName>
</protein>
<dbReference type="PROSITE" id="PS51194">
    <property type="entry name" value="HELICASE_CTER"/>
    <property type="match status" value="1"/>
</dbReference>
<dbReference type="InterPro" id="IPR023780">
    <property type="entry name" value="Chromo_domain"/>
</dbReference>
<evidence type="ECO:0000256" key="7">
    <source>
        <dbReference type="ARBA" id="ARBA00022833"/>
    </source>
</evidence>
<dbReference type="GO" id="GO:0016887">
    <property type="term" value="F:ATP hydrolysis activity"/>
    <property type="evidence" value="ECO:0007669"/>
    <property type="project" value="TreeGrafter"/>
</dbReference>
<evidence type="ECO:0000256" key="11">
    <source>
        <dbReference type="ARBA" id="ARBA00023242"/>
    </source>
</evidence>
<dbReference type="GO" id="GO:0000785">
    <property type="term" value="C:chromatin"/>
    <property type="evidence" value="ECO:0007669"/>
    <property type="project" value="TreeGrafter"/>
</dbReference>
<feature type="region of interest" description="Disordered" evidence="13">
    <location>
        <begin position="1"/>
        <end position="88"/>
    </location>
</feature>
<dbReference type="Pfam" id="PF00176">
    <property type="entry name" value="SNF2-rel_dom"/>
    <property type="match status" value="1"/>
</dbReference>
<organism evidence="18 19">
    <name type="scientific">[Myrmecia] bisecta</name>
    <dbReference type="NCBI Taxonomy" id="41462"/>
    <lineage>
        <taxon>Eukaryota</taxon>
        <taxon>Viridiplantae</taxon>
        <taxon>Chlorophyta</taxon>
        <taxon>core chlorophytes</taxon>
        <taxon>Trebouxiophyceae</taxon>
        <taxon>Trebouxiales</taxon>
        <taxon>Trebouxiaceae</taxon>
        <taxon>Myrmecia</taxon>
    </lineage>
</organism>
<dbReference type="PROSITE" id="PS01359">
    <property type="entry name" value="ZF_PHD_1"/>
    <property type="match status" value="1"/>
</dbReference>
<dbReference type="Proteomes" id="UP001489004">
    <property type="component" value="Unassembled WGS sequence"/>
</dbReference>
<feature type="compositionally biased region" description="Polar residues" evidence="13">
    <location>
        <begin position="68"/>
        <end position="78"/>
    </location>
</feature>
<evidence type="ECO:0000256" key="5">
    <source>
        <dbReference type="ARBA" id="ARBA00022771"/>
    </source>
</evidence>
<dbReference type="PROSITE" id="PS50013">
    <property type="entry name" value="CHROMO_2"/>
    <property type="match status" value="1"/>
</dbReference>
<dbReference type="InterPro" id="IPR000330">
    <property type="entry name" value="SNF2_N"/>
</dbReference>
<evidence type="ECO:0000256" key="8">
    <source>
        <dbReference type="ARBA" id="ARBA00022840"/>
    </source>
</evidence>
<dbReference type="InterPro" id="IPR013083">
    <property type="entry name" value="Znf_RING/FYVE/PHD"/>
</dbReference>
<dbReference type="Gene3D" id="1.10.10.60">
    <property type="entry name" value="Homeodomain-like"/>
    <property type="match status" value="1"/>
</dbReference>
<dbReference type="GO" id="GO:0003677">
    <property type="term" value="F:DNA binding"/>
    <property type="evidence" value="ECO:0007669"/>
    <property type="project" value="InterPro"/>
</dbReference>
<evidence type="ECO:0000313" key="18">
    <source>
        <dbReference type="EMBL" id="KAK9828697.1"/>
    </source>
</evidence>
<dbReference type="CDD" id="cd15532">
    <property type="entry name" value="PHD2_CHD_II"/>
    <property type="match status" value="1"/>
</dbReference>
<dbReference type="GO" id="GO:0042393">
    <property type="term" value="F:histone binding"/>
    <property type="evidence" value="ECO:0007669"/>
    <property type="project" value="TreeGrafter"/>
</dbReference>
<dbReference type="InterPro" id="IPR001965">
    <property type="entry name" value="Znf_PHD"/>
</dbReference>
<keyword evidence="2" id="KW-0479">Metal-binding</keyword>
<feature type="domain" description="Helicase C-terminal" evidence="17">
    <location>
        <begin position="779"/>
        <end position="939"/>
    </location>
</feature>
<keyword evidence="6" id="KW-0378">Hydrolase</keyword>
<dbReference type="InterPro" id="IPR009462">
    <property type="entry name" value="CHD_II_SANT-like"/>
</dbReference>
<name>A0AAW1R4K9_9CHLO</name>
<feature type="region of interest" description="Disordered" evidence="13">
    <location>
        <begin position="409"/>
        <end position="448"/>
    </location>
</feature>
<evidence type="ECO:0000256" key="3">
    <source>
        <dbReference type="ARBA" id="ARBA00022737"/>
    </source>
</evidence>
<dbReference type="InterPro" id="IPR014001">
    <property type="entry name" value="Helicase_ATP-bd"/>
</dbReference>
<dbReference type="InterPro" id="IPR019787">
    <property type="entry name" value="Znf_PHD-finger"/>
</dbReference>
<dbReference type="SMART" id="SM00487">
    <property type="entry name" value="DEXDc"/>
    <property type="match status" value="1"/>
</dbReference>
<dbReference type="PROSITE" id="PS51192">
    <property type="entry name" value="HELICASE_ATP_BIND_1"/>
    <property type="match status" value="1"/>
</dbReference>
<keyword evidence="11" id="KW-0539">Nucleus</keyword>
<dbReference type="InterPro" id="IPR023779">
    <property type="entry name" value="Chromodomain_CS"/>
</dbReference>
<dbReference type="SUPFAM" id="SSF57903">
    <property type="entry name" value="FYVE/PHD zinc finger"/>
    <property type="match status" value="1"/>
</dbReference>
<dbReference type="PANTHER" id="PTHR45623:SF17">
    <property type="entry name" value="CHROMODOMAIN-HELICASE-DNA-BINDING PROTEIN 3-RELATED"/>
    <property type="match status" value="1"/>
</dbReference>
<evidence type="ECO:0000259" key="17">
    <source>
        <dbReference type="PROSITE" id="PS51194"/>
    </source>
</evidence>
<keyword evidence="19" id="KW-1185">Reference proteome</keyword>
<accession>A0AAW1R4K9</accession>
<feature type="compositionally biased region" description="Low complexity" evidence="13">
    <location>
        <begin position="232"/>
        <end position="271"/>
    </location>
</feature>
<dbReference type="InterPro" id="IPR009463">
    <property type="entry name" value="DUF1087"/>
</dbReference>
<evidence type="ECO:0000256" key="1">
    <source>
        <dbReference type="ARBA" id="ARBA00004123"/>
    </source>
</evidence>
<dbReference type="InterPro" id="IPR016197">
    <property type="entry name" value="Chromo-like_dom_sf"/>
</dbReference>
<feature type="region of interest" description="Disordered" evidence="13">
    <location>
        <begin position="1402"/>
        <end position="1437"/>
    </location>
</feature>
<keyword evidence="9" id="KW-0805">Transcription regulation</keyword>
<evidence type="ECO:0000256" key="10">
    <source>
        <dbReference type="ARBA" id="ARBA00023163"/>
    </source>
</evidence>
<dbReference type="InterPro" id="IPR027417">
    <property type="entry name" value="P-loop_NTPase"/>
</dbReference>
<gene>
    <name evidence="18" type="ORF">WJX72_001585</name>
</gene>
<dbReference type="PANTHER" id="PTHR45623">
    <property type="entry name" value="CHROMODOMAIN-HELICASE-DNA-BINDING PROTEIN 3-RELATED-RELATED"/>
    <property type="match status" value="1"/>
</dbReference>
<keyword evidence="10" id="KW-0804">Transcription</keyword>
<dbReference type="EMBL" id="JALJOR010000001">
    <property type="protein sequence ID" value="KAK9828697.1"/>
    <property type="molecule type" value="Genomic_DNA"/>
</dbReference>